<evidence type="ECO:0000313" key="2">
    <source>
        <dbReference type="EMBL" id="AOO64941.1"/>
    </source>
</evidence>
<organism evidence="2 3">
    <name type="scientific">Sulfurospirillum halorespirans DSM 13726</name>
    <dbReference type="NCBI Taxonomy" id="1193502"/>
    <lineage>
        <taxon>Bacteria</taxon>
        <taxon>Pseudomonadati</taxon>
        <taxon>Campylobacterota</taxon>
        <taxon>Epsilonproteobacteria</taxon>
        <taxon>Campylobacterales</taxon>
        <taxon>Sulfurospirillaceae</taxon>
        <taxon>Sulfurospirillum</taxon>
    </lineage>
</organism>
<keyword evidence="1" id="KW-0812">Transmembrane</keyword>
<dbReference type="STRING" id="1193502.SHALO_1161"/>
<protein>
    <submittedName>
        <fullName evidence="2">Uncharacterized protein</fullName>
    </submittedName>
</protein>
<keyword evidence="1" id="KW-1133">Transmembrane helix</keyword>
<evidence type="ECO:0000256" key="1">
    <source>
        <dbReference type="SAM" id="Phobius"/>
    </source>
</evidence>
<dbReference type="RefSeq" id="WP_069477769.1">
    <property type="nucleotide sequence ID" value="NZ_CP017111.1"/>
</dbReference>
<dbReference type="EMBL" id="CP017111">
    <property type="protein sequence ID" value="AOO64941.1"/>
    <property type="molecule type" value="Genomic_DNA"/>
</dbReference>
<evidence type="ECO:0000313" key="3">
    <source>
        <dbReference type="Proteomes" id="UP000094609"/>
    </source>
</evidence>
<feature type="transmembrane region" description="Helical" evidence="1">
    <location>
        <begin position="99"/>
        <end position="117"/>
    </location>
</feature>
<dbReference type="PATRIC" id="fig|1193502.14.peg.1178"/>
<sequence length="204" mass="23594">MFSKFKKFFEIKPDDTLDYMDPDKLLKNKKRVLKDPLNQADEDEFFRQMEEEEQFIDHLNAQEASQTTPQNNASRESALKKMRHCMQERDWNPKHHPKIMIALATIVLGIVILAIILHETPNPLIGKWRPQGKNVFLPIGDIEFAKDKFQALGISTMVKYDIDETKIQVIDVATDTGIIFYITGDKTIEVNLLGVKTSYKKVEK</sequence>
<gene>
    <name evidence="2" type="ORF">SHALO_1161</name>
</gene>
<dbReference type="AlphaFoldDB" id="A0A1D7TIX4"/>
<proteinExistence type="predicted"/>
<dbReference type="Proteomes" id="UP000094609">
    <property type="component" value="Chromosome"/>
</dbReference>
<reference evidence="3" key="1">
    <citation type="submission" date="2016-08" db="EMBL/GenBank/DDBJ databases">
        <title>Complete genome sequence of the organohalide-respiring Epsilonproteobacterium Sulfurospirillum halorespirans.</title>
        <authorList>
            <person name="Goris T."/>
            <person name="Zimmermann J."/>
            <person name="Schenz B."/>
            <person name="Lemos M."/>
            <person name="Hackermueller J."/>
            <person name="Diekert G."/>
        </authorList>
    </citation>
    <scope>NUCLEOTIDE SEQUENCE [LARGE SCALE GENOMIC DNA]</scope>
    <source>
        <strain>DSM 13726</strain>
        <strain evidence="3">PCE-M2</strain>
    </source>
</reference>
<accession>A0A1D7TIX4</accession>
<name>A0A1D7TIX4_9BACT</name>
<keyword evidence="1" id="KW-0472">Membrane</keyword>
<keyword evidence="3" id="KW-1185">Reference proteome</keyword>
<dbReference type="KEGG" id="shal:SHALO_1161"/>